<evidence type="ECO:0000313" key="1">
    <source>
        <dbReference type="EMBL" id="MFC4006136.1"/>
    </source>
</evidence>
<reference evidence="2" key="1">
    <citation type="journal article" date="2019" name="Int. J. Syst. Evol. Microbiol.">
        <title>The Global Catalogue of Microorganisms (GCM) 10K type strain sequencing project: providing services to taxonomists for standard genome sequencing and annotation.</title>
        <authorList>
            <consortium name="The Broad Institute Genomics Platform"/>
            <consortium name="The Broad Institute Genome Sequencing Center for Infectious Disease"/>
            <person name="Wu L."/>
            <person name="Ma J."/>
        </authorList>
    </citation>
    <scope>NUCLEOTIDE SEQUENCE [LARGE SCALE GENOMIC DNA]</scope>
    <source>
        <strain evidence="2">TBRC 1276</strain>
    </source>
</reference>
<protein>
    <submittedName>
        <fullName evidence="1">DUF6461 domain-containing protein</fullName>
    </submittedName>
</protein>
<dbReference type="EMBL" id="JBHSBI010000001">
    <property type="protein sequence ID" value="MFC4006136.1"/>
    <property type="molecule type" value="Genomic_DNA"/>
</dbReference>
<gene>
    <name evidence="1" type="ORF">ACFOY2_02810</name>
</gene>
<dbReference type="Proteomes" id="UP001595851">
    <property type="component" value="Unassembled WGS sequence"/>
</dbReference>
<evidence type="ECO:0000313" key="2">
    <source>
        <dbReference type="Proteomes" id="UP001595851"/>
    </source>
</evidence>
<proteinExistence type="predicted"/>
<dbReference type="RefSeq" id="WP_379526292.1">
    <property type="nucleotide sequence ID" value="NZ_JBHSBI010000001.1"/>
</dbReference>
<name>A0ABV8FWP6_9ACTN</name>
<sequence>MSTDLENLYLRVVADLAASLPDVSLTWCRAAGVEDVAIALGGLPPSAVRRSLREASEEAGQHVQESGHGKTLVVGELAPWILVLEPDDWNGAEALPRLSSGGEAVSLWFGDTMRHYNLHYAKDGRELCRFAWGAEPDGAPSPLAGQLRGLSLSAEPPPMGAQEWRPPSFDEWKVHALILAERITGARLTAEWLSREHTRFVQGPHARDVPPDDGELWP</sequence>
<comment type="caution">
    <text evidence="1">The sequence shown here is derived from an EMBL/GenBank/DDBJ whole genome shotgun (WGS) entry which is preliminary data.</text>
</comment>
<accession>A0ABV8FWP6</accession>
<keyword evidence="2" id="KW-1185">Reference proteome</keyword>
<dbReference type="InterPro" id="IPR045592">
    <property type="entry name" value="DUF6461"/>
</dbReference>
<dbReference type="Pfam" id="PF20062">
    <property type="entry name" value="DUF6461"/>
    <property type="match status" value="1"/>
</dbReference>
<organism evidence="1 2">
    <name type="scientific">Nonomuraea purpurea</name>
    <dbReference type="NCBI Taxonomy" id="1849276"/>
    <lineage>
        <taxon>Bacteria</taxon>
        <taxon>Bacillati</taxon>
        <taxon>Actinomycetota</taxon>
        <taxon>Actinomycetes</taxon>
        <taxon>Streptosporangiales</taxon>
        <taxon>Streptosporangiaceae</taxon>
        <taxon>Nonomuraea</taxon>
    </lineage>
</organism>